<dbReference type="AlphaFoldDB" id="A0AAW6PBF5"/>
<dbReference type="InterPro" id="IPR029058">
    <property type="entry name" value="AB_hydrolase_fold"/>
</dbReference>
<comment type="caution">
    <text evidence="2">The sequence shown here is derived from an EMBL/GenBank/DDBJ whole genome shotgun (WGS) entry which is preliminary data.</text>
</comment>
<dbReference type="PANTHER" id="PTHR43194">
    <property type="entry name" value="HYDROLASE ALPHA/BETA FOLD FAMILY"/>
    <property type="match status" value="1"/>
</dbReference>
<evidence type="ECO:0000313" key="2">
    <source>
        <dbReference type="EMBL" id="MDF3843509.1"/>
    </source>
</evidence>
<dbReference type="PANTHER" id="PTHR43194:SF4">
    <property type="entry name" value="AB HYDROLASE-1 DOMAIN-CONTAINING PROTEIN"/>
    <property type="match status" value="1"/>
</dbReference>
<dbReference type="CDD" id="cd12809">
    <property type="entry name" value="Esterase_713_like-2"/>
    <property type="match status" value="1"/>
</dbReference>
<sequence>MATEIENVNIAHDFFYVGGGYVGPPGREVMSGQMYVEVLRPARVTQRYPLVFVHGTAQTATNWLKTPDGRRGWAYVFAELGYEVFLVDQPARGRSAWHAQLDGELAVAPVAVVERLFTATQQSEWPQAKKHTQWPGSGRKGDPVFDAFYASHVPYMADTAKSQQLFQAAGAALLDKIGEAILITHSQAGPYGWLLADVRPALVKAVVSVEPQGPAVVNMSMQQALKGESQRLDDTQRRRWGIADIPLTYEPALREGEHLSVVRLAATRADRLPAWQQQEPARQLVNLKSVPFLIVTAEASFHAVYDHSTSAFLQQAGVPVTHWYLEDFGIRGNGHMLMLERNSREIAELLHRWIAEI</sequence>
<dbReference type="InterPro" id="IPR050228">
    <property type="entry name" value="Carboxylesterase_BioH"/>
</dbReference>
<organism evidence="2 3">
    <name type="scientific">Pseudomonas citronellolis</name>
    <dbReference type="NCBI Taxonomy" id="53408"/>
    <lineage>
        <taxon>Bacteria</taxon>
        <taxon>Pseudomonadati</taxon>
        <taxon>Pseudomonadota</taxon>
        <taxon>Gammaproteobacteria</taxon>
        <taxon>Pseudomonadales</taxon>
        <taxon>Pseudomonadaceae</taxon>
        <taxon>Pseudomonas</taxon>
    </lineage>
</organism>
<evidence type="ECO:0000259" key="1">
    <source>
        <dbReference type="Pfam" id="PF12697"/>
    </source>
</evidence>
<dbReference type="Gene3D" id="3.40.50.1820">
    <property type="entry name" value="alpha/beta hydrolase"/>
    <property type="match status" value="1"/>
</dbReference>
<keyword evidence="2" id="KW-0378">Hydrolase</keyword>
<evidence type="ECO:0000313" key="3">
    <source>
        <dbReference type="Proteomes" id="UP001220662"/>
    </source>
</evidence>
<dbReference type="RefSeq" id="WP_267853015.1">
    <property type="nucleotide sequence ID" value="NZ_CP113096.1"/>
</dbReference>
<dbReference type="Proteomes" id="UP001220662">
    <property type="component" value="Unassembled WGS sequence"/>
</dbReference>
<accession>A0AAW6PBF5</accession>
<dbReference type="SUPFAM" id="SSF53474">
    <property type="entry name" value="alpha/beta-Hydrolases"/>
    <property type="match status" value="1"/>
</dbReference>
<protein>
    <submittedName>
        <fullName evidence="2">Alpha/beta hydrolase</fullName>
    </submittedName>
</protein>
<name>A0AAW6PBF5_9PSED</name>
<dbReference type="InterPro" id="IPR000073">
    <property type="entry name" value="AB_hydrolase_1"/>
</dbReference>
<proteinExistence type="predicted"/>
<dbReference type="Pfam" id="PF12697">
    <property type="entry name" value="Abhydrolase_6"/>
    <property type="match status" value="1"/>
</dbReference>
<dbReference type="GO" id="GO:0016787">
    <property type="term" value="F:hydrolase activity"/>
    <property type="evidence" value="ECO:0007669"/>
    <property type="project" value="UniProtKB-KW"/>
</dbReference>
<reference evidence="2" key="1">
    <citation type="submission" date="2023-03" db="EMBL/GenBank/DDBJ databases">
        <title>Draft assemblies of triclosan tolerant bacteria isolated from returned activated sludge.</title>
        <authorList>
            <person name="Van Hamelsveld S."/>
        </authorList>
    </citation>
    <scope>NUCLEOTIDE SEQUENCE</scope>
    <source>
        <strain evidence="2">GW210015_S63</strain>
    </source>
</reference>
<gene>
    <name evidence="2" type="ORF">P3W55_17490</name>
</gene>
<feature type="domain" description="AB hydrolase-1" evidence="1">
    <location>
        <begin position="50"/>
        <end position="348"/>
    </location>
</feature>
<dbReference type="EMBL" id="JARJLR010000281">
    <property type="protein sequence ID" value="MDF3843509.1"/>
    <property type="molecule type" value="Genomic_DNA"/>
</dbReference>